<dbReference type="PROSITE" id="PS00012">
    <property type="entry name" value="PHOSPHOPANTETHEINE"/>
    <property type="match status" value="1"/>
</dbReference>
<evidence type="ECO:0000256" key="1">
    <source>
        <dbReference type="ARBA" id="ARBA00001957"/>
    </source>
</evidence>
<dbReference type="GO" id="GO:0043041">
    <property type="term" value="P:amino acid activation for nonribosomal peptide biosynthetic process"/>
    <property type="evidence" value="ECO:0007669"/>
    <property type="project" value="TreeGrafter"/>
</dbReference>
<dbReference type="GO" id="GO:0031177">
    <property type="term" value="F:phosphopantetheine binding"/>
    <property type="evidence" value="ECO:0007669"/>
    <property type="project" value="TreeGrafter"/>
</dbReference>
<dbReference type="SUPFAM" id="SSF47336">
    <property type="entry name" value="ACP-like"/>
    <property type="match status" value="1"/>
</dbReference>
<feature type="domain" description="Carrier" evidence="5">
    <location>
        <begin position="26"/>
        <end position="101"/>
    </location>
</feature>
<dbReference type="Gene3D" id="3.30.559.10">
    <property type="entry name" value="Chloramphenicol acetyltransferase-like domain"/>
    <property type="match status" value="1"/>
</dbReference>
<name>A0A073JWV2_9BACI</name>
<dbReference type="InterPro" id="IPR036736">
    <property type="entry name" value="ACP-like_sf"/>
</dbReference>
<dbReference type="InterPro" id="IPR006162">
    <property type="entry name" value="Ppantetheine_attach_site"/>
</dbReference>
<dbReference type="CDD" id="cd19531">
    <property type="entry name" value="LCL_NRPS-like"/>
    <property type="match status" value="1"/>
</dbReference>
<feature type="non-terminal residue" evidence="6">
    <location>
        <position position="1"/>
    </location>
</feature>
<accession>A0A073JWV2</accession>
<dbReference type="AlphaFoldDB" id="A0A073JWV2"/>
<dbReference type="FunFam" id="1.10.1200.10:FF:000005">
    <property type="entry name" value="Nonribosomal peptide synthetase 1"/>
    <property type="match status" value="1"/>
</dbReference>
<dbReference type="RefSeq" id="WP_033679259.1">
    <property type="nucleotide sequence ID" value="NZ_JOTM01000131.1"/>
</dbReference>
<sequence>PVTRNGKLDKRALPEIEVKSEKEYIAPRNETEEIVCEIFSELLDVEKISVKDNFFELGGHSLKATRLANRIEAETGKTMSLKEILSNPTVENLAEIMTGKKAEEYMPIPTAEIKAYYPMSSTQKRIYLLNQIDENSTAYNIPQSLKGTGDIRINDLKAAMQGLINRHEILRSVFVMIDGEPVQKIKETMELDFTLVEDERTDQKELMDRFIRPFDLSEGPLFRMEVVKRNDGYLLCIDMHHIISDGMSMVTFIKELTTLYNKENVKPLTHQYKDYSEWMRNRDLSEQKTYWLSQFEEEAPILDMPLDYTRPLQQSFVGASVYELTGKELASKIKAFAEKNKVTEYMVFLSAAMILLGKYSRQEDIVIGSPISARTHKDTENMLGMFVNTLAMRGRPEGQKTYRQFLEEIKESCLHAYENQEYPFEELVEEVVVHRDMSRNPLFDVMLVLQNNEHVELDLNGSKAEST</sequence>
<comment type="cofactor">
    <cofactor evidence="1">
        <name>pantetheine 4'-phosphate</name>
        <dbReference type="ChEBI" id="CHEBI:47942"/>
    </cofactor>
</comment>
<feature type="non-terminal residue" evidence="6">
    <location>
        <position position="467"/>
    </location>
</feature>
<evidence type="ECO:0000259" key="5">
    <source>
        <dbReference type="PROSITE" id="PS50075"/>
    </source>
</evidence>
<evidence type="ECO:0000256" key="2">
    <source>
        <dbReference type="ARBA" id="ARBA00022450"/>
    </source>
</evidence>
<keyword evidence="3" id="KW-0597">Phosphoprotein</keyword>
<evidence type="ECO:0000313" key="6">
    <source>
        <dbReference type="EMBL" id="KEK18741.1"/>
    </source>
</evidence>
<evidence type="ECO:0000256" key="3">
    <source>
        <dbReference type="ARBA" id="ARBA00022553"/>
    </source>
</evidence>
<gene>
    <name evidence="6" type="ORF">BAGA_07320</name>
</gene>
<dbReference type="Gene3D" id="1.10.1200.10">
    <property type="entry name" value="ACP-like"/>
    <property type="match status" value="1"/>
</dbReference>
<evidence type="ECO:0000313" key="7">
    <source>
        <dbReference type="Proteomes" id="UP000027778"/>
    </source>
</evidence>
<dbReference type="GO" id="GO:0003824">
    <property type="term" value="F:catalytic activity"/>
    <property type="evidence" value="ECO:0007669"/>
    <property type="project" value="InterPro"/>
</dbReference>
<dbReference type="PROSITE" id="PS50075">
    <property type="entry name" value="CARRIER"/>
    <property type="match status" value="1"/>
</dbReference>
<proteinExistence type="predicted"/>
<dbReference type="PANTHER" id="PTHR45527">
    <property type="entry name" value="NONRIBOSOMAL PEPTIDE SYNTHETASE"/>
    <property type="match status" value="1"/>
</dbReference>
<keyword evidence="2" id="KW-0596">Phosphopantetheine</keyword>
<dbReference type="InterPro" id="IPR009081">
    <property type="entry name" value="PP-bd_ACP"/>
</dbReference>
<dbReference type="eggNOG" id="COG1020">
    <property type="taxonomic scope" value="Bacteria"/>
</dbReference>
<dbReference type="EMBL" id="JOTM01000131">
    <property type="protein sequence ID" value="KEK18741.1"/>
    <property type="molecule type" value="Genomic_DNA"/>
</dbReference>
<dbReference type="Pfam" id="PF00550">
    <property type="entry name" value="PP-binding"/>
    <property type="match status" value="1"/>
</dbReference>
<dbReference type="InterPro" id="IPR023213">
    <property type="entry name" value="CAT-like_dom_sf"/>
</dbReference>
<keyword evidence="7" id="KW-1185">Reference proteome</keyword>
<reference evidence="6 7" key="1">
    <citation type="submission" date="2014-06" db="EMBL/GenBank/DDBJ databases">
        <title>Draft genome sequence of Bacillus gaemokensis JCM 15801 (MCCC 1A00707).</title>
        <authorList>
            <person name="Lai Q."/>
            <person name="Liu Y."/>
            <person name="Shao Z."/>
        </authorList>
    </citation>
    <scope>NUCLEOTIDE SEQUENCE [LARGE SCALE GENOMIC DNA]</scope>
    <source>
        <strain evidence="6 7">JCM 15801</strain>
    </source>
</reference>
<dbReference type="GO" id="GO:0017000">
    <property type="term" value="P:antibiotic biosynthetic process"/>
    <property type="evidence" value="ECO:0007669"/>
    <property type="project" value="UniProtKB-KW"/>
</dbReference>
<protein>
    <recommendedName>
        <fullName evidence="5">Carrier domain-containing protein</fullName>
    </recommendedName>
</protein>
<dbReference type="GO" id="GO:0008610">
    <property type="term" value="P:lipid biosynthetic process"/>
    <property type="evidence" value="ECO:0007669"/>
    <property type="project" value="UniProtKB-ARBA"/>
</dbReference>
<evidence type="ECO:0000256" key="4">
    <source>
        <dbReference type="ARBA" id="ARBA00023194"/>
    </source>
</evidence>
<dbReference type="InterPro" id="IPR001242">
    <property type="entry name" value="Condensation_dom"/>
</dbReference>
<keyword evidence="4" id="KW-0045">Antibiotic biosynthesis</keyword>
<organism evidence="6 7">
    <name type="scientific">Bacillus gaemokensis</name>
    <dbReference type="NCBI Taxonomy" id="574375"/>
    <lineage>
        <taxon>Bacteria</taxon>
        <taxon>Bacillati</taxon>
        <taxon>Bacillota</taxon>
        <taxon>Bacilli</taxon>
        <taxon>Bacillales</taxon>
        <taxon>Bacillaceae</taxon>
        <taxon>Bacillus</taxon>
        <taxon>Bacillus cereus group</taxon>
    </lineage>
</organism>
<dbReference type="GO" id="GO:0044550">
    <property type="term" value="P:secondary metabolite biosynthetic process"/>
    <property type="evidence" value="ECO:0007669"/>
    <property type="project" value="TreeGrafter"/>
</dbReference>
<dbReference type="Pfam" id="PF00668">
    <property type="entry name" value="Condensation"/>
    <property type="match status" value="1"/>
</dbReference>
<comment type="caution">
    <text evidence="6">The sequence shown here is derived from an EMBL/GenBank/DDBJ whole genome shotgun (WGS) entry which is preliminary data.</text>
</comment>
<dbReference type="GO" id="GO:0005829">
    <property type="term" value="C:cytosol"/>
    <property type="evidence" value="ECO:0007669"/>
    <property type="project" value="TreeGrafter"/>
</dbReference>
<dbReference type="Proteomes" id="UP000027778">
    <property type="component" value="Unassembled WGS sequence"/>
</dbReference>
<dbReference type="SUPFAM" id="SSF52777">
    <property type="entry name" value="CoA-dependent acyltransferases"/>
    <property type="match status" value="2"/>
</dbReference>
<dbReference type="PANTHER" id="PTHR45527:SF1">
    <property type="entry name" value="FATTY ACID SYNTHASE"/>
    <property type="match status" value="1"/>
</dbReference>
<dbReference type="Gene3D" id="3.30.559.30">
    <property type="entry name" value="Nonribosomal peptide synthetase, condensation domain"/>
    <property type="match status" value="1"/>
</dbReference>